<dbReference type="PRINTS" id="PR00598">
    <property type="entry name" value="HTHMARR"/>
</dbReference>
<feature type="region of interest" description="Disordered" evidence="4">
    <location>
        <begin position="144"/>
        <end position="167"/>
    </location>
</feature>
<evidence type="ECO:0000256" key="2">
    <source>
        <dbReference type="ARBA" id="ARBA00023125"/>
    </source>
</evidence>
<evidence type="ECO:0000256" key="3">
    <source>
        <dbReference type="ARBA" id="ARBA00023163"/>
    </source>
</evidence>
<keyword evidence="1" id="KW-0805">Transcription regulation</keyword>
<dbReference type="Proteomes" id="UP000664122">
    <property type="component" value="Unassembled WGS sequence"/>
</dbReference>
<evidence type="ECO:0000256" key="1">
    <source>
        <dbReference type="ARBA" id="ARBA00023015"/>
    </source>
</evidence>
<reference evidence="6" key="1">
    <citation type="submission" date="2021-03" db="EMBL/GenBank/DDBJ databases">
        <title>Whole genome sequence of Jiella sp. CQZ9-1.</title>
        <authorList>
            <person name="Tuo L."/>
        </authorList>
    </citation>
    <scope>NUCLEOTIDE SEQUENCE</scope>
    <source>
        <strain evidence="6">CQZ9-1</strain>
    </source>
</reference>
<dbReference type="GO" id="GO:0003677">
    <property type="term" value="F:DNA binding"/>
    <property type="evidence" value="ECO:0007669"/>
    <property type="project" value="UniProtKB-KW"/>
</dbReference>
<dbReference type="PROSITE" id="PS01117">
    <property type="entry name" value="HTH_MARR_1"/>
    <property type="match status" value="1"/>
</dbReference>
<evidence type="ECO:0000259" key="5">
    <source>
        <dbReference type="PROSITE" id="PS50995"/>
    </source>
</evidence>
<dbReference type="Gene3D" id="1.10.10.10">
    <property type="entry name" value="Winged helix-like DNA-binding domain superfamily/Winged helix DNA-binding domain"/>
    <property type="match status" value="1"/>
</dbReference>
<dbReference type="GO" id="GO:0003700">
    <property type="term" value="F:DNA-binding transcription factor activity"/>
    <property type="evidence" value="ECO:0007669"/>
    <property type="project" value="InterPro"/>
</dbReference>
<comment type="caution">
    <text evidence="6">The sequence shown here is derived from an EMBL/GenBank/DDBJ whole genome shotgun (WGS) entry which is preliminary data.</text>
</comment>
<accession>A0A939FUZ8</accession>
<dbReference type="PROSITE" id="PS50995">
    <property type="entry name" value="HTH_MARR_2"/>
    <property type="match status" value="1"/>
</dbReference>
<sequence>MNNPAPSEIVTAFHRLHANVMARVFPHMARILKGQEISFLHFVAMFKIRVAGSQSVASIAKEVELTHAAASRMVDRLVKGGYVDRVENPADRRQKLISLTPKGSALLEELPAATLDGYADILAKLPDELIAQLCEPMRNLYAALPPRPRRPASPQPTVTRNDAADKG</sequence>
<evidence type="ECO:0000256" key="4">
    <source>
        <dbReference type="SAM" id="MobiDB-lite"/>
    </source>
</evidence>
<dbReference type="InterPro" id="IPR023187">
    <property type="entry name" value="Tscrpt_reg_MarR-type_CS"/>
</dbReference>
<organism evidence="6 7">
    <name type="scientific">Jiella flava</name>
    <dbReference type="NCBI Taxonomy" id="2816857"/>
    <lineage>
        <taxon>Bacteria</taxon>
        <taxon>Pseudomonadati</taxon>
        <taxon>Pseudomonadota</taxon>
        <taxon>Alphaproteobacteria</taxon>
        <taxon>Hyphomicrobiales</taxon>
        <taxon>Aurantimonadaceae</taxon>
        <taxon>Jiella</taxon>
    </lineage>
</organism>
<dbReference type="SMART" id="SM00347">
    <property type="entry name" value="HTH_MARR"/>
    <property type="match status" value="1"/>
</dbReference>
<dbReference type="InterPro" id="IPR039422">
    <property type="entry name" value="MarR/SlyA-like"/>
</dbReference>
<dbReference type="GO" id="GO:0006950">
    <property type="term" value="P:response to stress"/>
    <property type="evidence" value="ECO:0007669"/>
    <property type="project" value="TreeGrafter"/>
</dbReference>
<feature type="domain" description="HTH marR-type" evidence="5">
    <location>
        <begin position="6"/>
        <end position="142"/>
    </location>
</feature>
<dbReference type="PANTHER" id="PTHR33164:SF99">
    <property type="entry name" value="MARR FAMILY REGULATORY PROTEIN"/>
    <property type="match status" value="1"/>
</dbReference>
<dbReference type="Pfam" id="PF01047">
    <property type="entry name" value="MarR"/>
    <property type="match status" value="1"/>
</dbReference>
<protein>
    <submittedName>
        <fullName evidence="6">MarR family transcriptional regulator</fullName>
    </submittedName>
</protein>
<dbReference type="InterPro" id="IPR036388">
    <property type="entry name" value="WH-like_DNA-bd_sf"/>
</dbReference>
<gene>
    <name evidence="6" type="ORF">J1C48_05050</name>
</gene>
<keyword evidence="7" id="KW-1185">Reference proteome</keyword>
<dbReference type="InterPro" id="IPR000835">
    <property type="entry name" value="HTH_MarR-typ"/>
</dbReference>
<dbReference type="InterPro" id="IPR036390">
    <property type="entry name" value="WH_DNA-bd_sf"/>
</dbReference>
<dbReference type="EMBL" id="JAFMPP010000003">
    <property type="protein sequence ID" value="MBO0661935.1"/>
    <property type="molecule type" value="Genomic_DNA"/>
</dbReference>
<name>A0A939FUZ8_9HYPH</name>
<evidence type="ECO:0000313" key="6">
    <source>
        <dbReference type="EMBL" id="MBO0661935.1"/>
    </source>
</evidence>
<dbReference type="SUPFAM" id="SSF46785">
    <property type="entry name" value="Winged helix' DNA-binding domain"/>
    <property type="match status" value="1"/>
</dbReference>
<keyword evidence="3" id="KW-0804">Transcription</keyword>
<dbReference type="RefSeq" id="WP_207256706.1">
    <property type="nucleotide sequence ID" value="NZ_JAFMPP010000003.1"/>
</dbReference>
<dbReference type="AlphaFoldDB" id="A0A939FUZ8"/>
<evidence type="ECO:0000313" key="7">
    <source>
        <dbReference type="Proteomes" id="UP000664122"/>
    </source>
</evidence>
<proteinExistence type="predicted"/>
<keyword evidence="2" id="KW-0238">DNA-binding</keyword>
<dbReference type="PANTHER" id="PTHR33164">
    <property type="entry name" value="TRANSCRIPTIONAL REGULATOR, MARR FAMILY"/>
    <property type="match status" value="1"/>
</dbReference>